<evidence type="ECO:0000313" key="9">
    <source>
        <dbReference type="EMBL" id="OGD71282.1"/>
    </source>
</evidence>
<dbReference type="PANTHER" id="PTHR43371:SF1">
    <property type="entry name" value="RIBONUCLEOSIDE-DIPHOSPHATE REDUCTASE"/>
    <property type="match status" value="1"/>
</dbReference>
<keyword evidence="6" id="KW-0170">Cobalt</keyword>
<sequence length="773" mass="86230">MPKQKTVFASNSKKRGKNAALTDGEIRVEIPKTIIKRDGRTVAFEIEKIENAIRLCFEDLGRESATSISELSKRVVNIIGAKYAAPTVEQVQDTVELVLQAAGEFASAKNYILYRAEHAKMRGSRPIPAEVSEAFGSSDQYFGNPVQKFQFFNHYSRFNWDLGRRETWVETVDRAVDYLAELADGRLDADTFSRIRKTVLEMKAAPSMRLLAMAGAAARRSNVGIYNCSYLPVDSVDSFVEALIISMNGCGVGFSVEGKYVENLPRVKRQLGVKPDTYLIEDTTEGWGEAIRRGLSTWLAGGDVKFDYSQLRPAGAILRVKGGRSSGPDPLRQTLEFARSRILLRQGSFLRTIDAHDIMCQVGSAAVSGGMRRTAMISLFDFDDMEMRLSKSGDFERDNSQRWNANNSAVWPDSGLTQLEITKQMLSMVESGRGEPGIFNRQAAINLSPARRKPAEFGCNPCGEINLRPYQFCNLSIAIARAEDTYESLREKVEVATIIGTIQSLATNFPGLRPAWKANCEEERLLGVDITGQLDSKAAQDPSVQGRLRQVAVETNRTVAEKLAINQSAAVTCVKPSGNSAQLFNCSSGLHTRWSPYYVRNIRVSTHSPVYKVLRDSGVPMDPENGQVAETAITWVIHFPVKSPDGAVTRKERSAVAQCMYWLQNKIHWTEHNPSVTITYSPDEVLDLIKWVWEHRDLIGGMAFLPAFDASYSQMPYQEIEKEEYEKLANVFPKIDFSKLYRYEEEDYTKAAQELACVAGACDVDYTEGKIAS</sequence>
<dbReference type="InterPro" id="IPR050862">
    <property type="entry name" value="RdRp_reductase_class-2"/>
</dbReference>
<proteinExistence type="predicted"/>
<dbReference type="EMBL" id="MFAG01000037">
    <property type="protein sequence ID" value="OGD71282.1"/>
    <property type="molecule type" value="Genomic_DNA"/>
</dbReference>
<dbReference type="GO" id="GO:0031419">
    <property type="term" value="F:cobalamin binding"/>
    <property type="evidence" value="ECO:0007669"/>
    <property type="project" value="UniProtKB-KW"/>
</dbReference>
<evidence type="ECO:0000256" key="6">
    <source>
        <dbReference type="ARBA" id="ARBA00023285"/>
    </source>
</evidence>
<evidence type="ECO:0000256" key="3">
    <source>
        <dbReference type="ARBA" id="ARBA00022741"/>
    </source>
</evidence>
<keyword evidence="5" id="KW-0560">Oxidoreductase</keyword>
<protein>
    <submittedName>
        <fullName evidence="9">Recombinase</fullName>
    </submittedName>
</protein>
<dbReference type="PANTHER" id="PTHR43371">
    <property type="entry name" value="VITAMIN B12-DEPENDENT RIBONUCLEOTIDE REDUCTASE"/>
    <property type="match status" value="1"/>
</dbReference>
<evidence type="ECO:0000313" key="10">
    <source>
        <dbReference type="Proteomes" id="UP000177979"/>
    </source>
</evidence>
<accession>A0A1F5EV73</accession>
<name>A0A1F5EV73_9BACT</name>
<comment type="cofactor">
    <cofactor evidence="1">
        <name>adenosylcob(III)alamin</name>
        <dbReference type="ChEBI" id="CHEBI:18408"/>
    </cofactor>
</comment>
<evidence type="ECO:0000256" key="1">
    <source>
        <dbReference type="ARBA" id="ARBA00001922"/>
    </source>
</evidence>
<gene>
    <name evidence="9" type="ORF">A2703_00605</name>
</gene>
<organism evidence="9 10">
    <name type="scientific">Candidatus Collierbacteria bacterium RIFCSPHIGHO2_01_FULL_50_25</name>
    <dbReference type="NCBI Taxonomy" id="1817722"/>
    <lineage>
        <taxon>Bacteria</taxon>
        <taxon>Candidatus Collieribacteriota</taxon>
    </lineage>
</organism>
<dbReference type="STRING" id="1817722.A2703_00605"/>
<comment type="caution">
    <text evidence="9">The sequence shown here is derived from an EMBL/GenBank/DDBJ whole genome shotgun (WGS) entry which is preliminary data.</text>
</comment>
<evidence type="ECO:0000256" key="5">
    <source>
        <dbReference type="ARBA" id="ARBA00023002"/>
    </source>
</evidence>
<keyword evidence="4 7" id="KW-0067">ATP-binding</keyword>
<dbReference type="SUPFAM" id="SSF51998">
    <property type="entry name" value="PFL-like glycyl radical enzymes"/>
    <property type="match status" value="1"/>
</dbReference>
<dbReference type="Proteomes" id="UP000177979">
    <property type="component" value="Unassembled WGS sequence"/>
</dbReference>
<evidence type="ECO:0000259" key="8">
    <source>
        <dbReference type="PROSITE" id="PS51161"/>
    </source>
</evidence>
<evidence type="ECO:0000256" key="4">
    <source>
        <dbReference type="ARBA" id="ARBA00022840"/>
    </source>
</evidence>
<dbReference type="Gene3D" id="3.20.70.20">
    <property type="match status" value="2"/>
</dbReference>
<dbReference type="GO" id="GO:0005524">
    <property type="term" value="F:ATP binding"/>
    <property type="evidence" value="ECO:0007669"/>
    <property type="project" value="UniProtKB-UniRule"/>
</dbReference>
<dbReference type="AlphaFoldDB" id="A0A1F5EV73"/>
<keyword evidence="2" id="KW-0846">Cobalamin</keyword>
<dbReference type="InterPro" id="IPR005144">
    <property type="entry name" value="ATP-cone_dom"/>
</dbReference>
<dbReference type="GO" id="GO:0004748">
    <property type="term" value="F:ribonucleoside-diphosphate reductase activity, thioredoxin disulfide as acceptor"/>
    <property type="evidence" value="ECO:0007669"/>
    <property type="project" value="TreeGrafter"/>
</dbReference>
<evidence type="ECO:0000256" key="2">
    <source>
        <dbReference type="ARBA" id="ARBA00022628"/>
    </source>
</evidence>
<dbReference type="Pfam" id="PF03477">
    <property type="entry name" value="ATP-cone"/>
    <property type="match status" value="1"/>
</dbReference>
<evidence type="ECO:0000256" key="7">
    <source>
        <dbReference type="PROSITE-ProRule" id="PRU00492"/>
    </source>
</evidence>
<dbReference type="PROSITE" id="PS51161">
    <property type="entry name" value="ATP_CONE"/>
    <property type="match status" value="1"/>
</dbReference>
<keyword evidence="3 7" id="KW-0547">Nucleotide-binding</keyword>
<reference evidence="9 10" key="1">
    <citation type="journal article" date="2016" name="Nat. Commun.">
        <title>Thousands of microbial genomes shed light on interconnected biogeochemical processes in an aquifer system.</title>
        <authorList>
            <person name="Anantharaman K."/>
            <person name="Brown C.T."/>
            <person name="Hug L.A."/>
            <person name="Sharon I."/>
            <person name="Castelle C.J."/>
            <person name="Probst A.J."/>
            <person name="Thomas B.C."/>
            <person name="Singh A."/>
            <person name="Wilkins M.J."/>
            <person name="Karaoz U."/>
            <person name="Brodie E.L."/>
            <person name="Williams K.H."/>
            <person name="Hubbard S.S."/>
            <person name="Banfield J.F."/>
        </authorList>
    </citation>
    <scope>NUCLEOTIDE SEQUENCE [LARGE SCALE GENOMIC DNA]</scope>
</reference>
<feature type="domain" description="ATP-cone" evidence="8">
    <location>
        <begin position="32"/>
        <end position="122"/>
    </location>
</feature>
<dbReference type="Gene3D" id="3.90.1390.10">
    <property type="entry name" value="b-12 dependent (class ii) ribonucleotide reductase, chain A, domain 3"/>
    <property type="match status" value="1"/>
</dbReference>